<feature type="transmembrane region" description="Helical" evidence="9">
    <location>
        <begin position="52"/>
        <end position="70"/>
    </location>
</feature>
<keyword evidence="4 9" id="KW-0812">Transmembrane</keyword>
<sequence>MIVRPKQSWFRLLFVWNGSVLQSIIPQLLFMGAVSSLAVFTQGRIFGEKIPLNTTLLTLFGLTLAIFLAFRNNASYERFNEARHLWGNALIASRALVSQLLCYLPAGGEAQRLADLTVAVTYALKHELRDSDPYDDLSKLLGPGQAAWLGNRKYRPMAILHLLRERVTRAHAQGVLTDAQFWTVDAQLVDLGKTIGGCERIVSTPIPFAYSVLLHRTVYTYCMLLPFGLVDSTEFFTPLLCVFISYTLIALEAIANEVAEPFSVAPNALALDAMTRNIERSVFELCGRELPDPVTPRFPYQLT</sequence>
<evidence type="ECO:0000256" key="4">
    <source>
        <dbReference type="ARBA" id="ARBA00022692"/>
    </source>
</evidence>
<comment type="similarity">
    <text evidence="8">Belongs to the anion channel-forming bestrophin (TC 1.A.46) family.</text>
</comment>
<keyword evidence="11" id="KW-1185">Reference proteome</keyword>
<keyword evidence="3" id="KW-1003">Cell membrane</keyword>
<gene>
    <name evidence="10" type="ORF">PCA31118_01822</name>
</gene>
<organism evidence="10 11">
    <name type="scientific">Pandoraea captiosa</name>
    <dbReference type="NCBI Taxonomy" id="2508302"/>
    <lineage>
        <taxon>Bacteria</taxon>
        <taxon>Pseudomonadati</taxon>
        <taxon>Pseudomonadota</taxon>
        <taxon>Betaproteobacteria</taxon>
        <taxon>Burkholderiales</taxon>
        <taxon>Burkholderiaceae</taxon>
        <taxon>Pandoraea</taxon>
    </lineage>
</organism>
<name>A0A5E4ZWH1_9BURK</name>
<dbReference type="GO" id="GO:0005254">
    <property type="term" value="F:chloride channel activity"/>
    <property type="evidence" value="ECO:0007669"/>
    <property type="project" value="InterPro"/>
</dbReference>
<dbReference type="GO" id="GO:0005886">
    <property type="term" value="C:plasma membrane"/>
    <property type="evidence" value="ECO:0007669"/>
    <property type="project" value="UniProtKB-SubCell"/>
</dbReference>
<evidence type="ECO:0000256" key="8">
    <source>
        <dbReference type="ARBA" id="ARBA00034708"/>
    </source>
</evidence>
<evidence type="ECO:0000256" key="9">
    <source>
        <dbReference type="SAM" id="Phobius"/>
    </source>
</evidence>
<evidence type="ECO:0000313" key="11">
    <source>
        <dbReference type="Proteomes" id="UP000414136"/>
    </source>
</evidence>
<evidence type="ECO:0000256" key="2">
    <source>
        <dbReference type="ARBA" id="ARBA00022448"/>
    </source>
</evidence>
<evidence type="ECO:0000256" key="3">
    <source>
        <dbReference type="ARBA" id="ARBA00022475"/>
    </source>
</evidence>
<dbReference type="OrthoDB" id="445589at2"/>
<comment type="subcellular location">
    <subcellularLocation>
        <location evidence="1">Cell membrane</location>
        <topology evidence="1">Multi-pass membrane protein</topology>
    </subcellularLocation>
</comment>
<evidence type="ECO:0008006" key="12">
    <source>
        <dbReference type="Google" id="ProtNLM"/>
    </source>
</evidence>
<proteinExistence type="inferred from homology"/>
<dbReference type="Pfam" id="PF25539">
    <property type="entry name" value="Bestrophin_2"/>
    <property type="match status" value="1"/>
</dbReference>
<evidence type="ECO:0000313" key="10">
    <source>
        <dbReference type="EMBL" id="VVE64862.1"/>
    </source>
</evidence>
<reference evidence="10 11" key="1">
    <citation type="submission" date="2019-08" db="EMBL/GenBank/DDBJ databases">
        <authorList>
            <person name="Peeters C."/>
        </authorList>
    </citation>
    <scope>NUCLEOTIDE SEQUENCE [LARGE SCALE GENOMIC DNA]</scope>
    <source>
        <strain evidence="10 11">LMG 31118</strain>
    </source>
</reference>
<keyword evidence="6" id="KW-0406">Ion transport</keyword>
<dbReference type="AlphaFoldDB" id="A0A5E4ZWH1"/>
<keyword evidence="5 9" id="KW-1133">Transmembrane helix</keyword>
<evidence type="ECO:0000256" key="6">
    <source>
        <dbReference type="ARBA" id="ARBA00023065"/>
    </source>
</evidence>
<evidence type="ECO:0000256" key="1">
    <source>
        <dbReference type="ARBA" id="ARBA00004651"/>
    </source>
</evidence>
<keyword evidence="7 9" id="KW-0472">Membrane</keyword>
<keyword evidence="2" id="KW-0813">Transport</keyword>
<evidence type="ECO:0000256" key="5">
    <source>
        <dbReference type="ARBA" id="ARBA00022989"/>
    </source>
</evidence>
<dbReference type="Proteomes" id="UP000414136">
    <property type="component" value="Unassembled WGS sequence"/>
</dbReference>
<feature type="transmembrane region" description="Helical" evidence="9">
    <location>
        <begin position="20"/>
        <end position="40"/>
    </location>
</feature>
<dbReference type="PANTHER" id="PTHR33281">
    <property type="entry name" value="UPF0187 PROTEIN YNEE"/>
    <property type="match status" value="1"/>
</dbReference>
<accession>A0A5E4ZWH1</accession>
<dbReference type="PANTHER" id="PTHR33281:SF19">
    <property type="entry name" value="VOLTAGE-DEPENDENT ANION CHANNEL-FORMING PROTEIN YNEE"/>
    <property type="match status" value="1"/>
</dbReference>
<dbReference type="EMBL" id="CABPSQ010000002">
    <property type="protein sequence ID" value="VVE64862.1"/>
    <property type="molecule type" value="Genomic_DNA"/>
</dbReference>
<dbReference type="RefSeq" id="WP_150624885.1">
    <property type="nucleotide sequence ID" value="NZ_CABPSQ010000002.1"/>
</dbReference>
<evidence type="ECO:0000256" key="7">
    <source>
        <dbReference type="ARBA" id="ARBA00023136"/>
    </source>
</evidence>
<protein>
    <recommendedName>
        <fullName evidence="12">Bestrophin</fullName>
    </recommendedName>
</protein>
<dbReference type="InterPro" id="IPR044669">
    <property type="entry name" value="YneE/VCCN1/2-like"/>
</dbReference>